<dbReference type="Gene3D" id="3.40.190.10">
    <property type="entry name" value="Periplasmic binding protein-like II"/>
    <property type="match status" value="1"/>
</dbReference>
<dbReference type="Proteomes" id="UP001171945">
    <property type="component" value="Unassembled WGS sequence"/>
</dbReference>
<dbReference type="InterPro" id="IPR038404">
    <property type="entry name" value="TRAP_DctP_sf"/>
</dbReference>
<evidence type="ECO:0000256" key="1">
    <source>
        <dbReference type="ARBA" id="ARBA00022729"/>
    </source>
</evidence>
<evidence type="ECO:0000313" key="3">
    <source>
        <dbReference type="Proteomes" id="UP001171945"/>
    </source>
</evidence>
<comment type="caution">
    <text evidence="2">The sequence shown here is derived from an EMBL/GenBank/DDBJ whole genome shotgun (WGS) entry which is preliminary data.</text>
</comment>
<dbReference type="PANTHER" id="PTHR33376">
    <property type="match status" value="1"/>
</dbReference>
<dbReference type="NCBIfam" id="NF037995">
    <property type="entry name" value="TRAP_S1"/>
    <property type="match status" value="1"/>
</dbReference>
<dbReference type="PIRSF" id="PIRSF039026">
    <property type="entry name" value="SiaP"/>
    <property type="match status" value="1"/>
</dbReference>
<dbReference type="PANTHER" id="PTHR33376:SF5">
    <property type="entry name" value="EXTRACYTOPLASMIC SOLUTE RECEPTOR PROTEIN"/>
    <property type="match status" value="1"/>
</dbReference>
<keyword evidence="1" id="KW-0732">Signal</keyword>
<dbReference type="Gene3D" id="3.40.190.170">
    <property type="entry name" value="Bacterial extracellular solute-binding protein, family 7"/>
    <property type="match status" value="1"/>
</dbReference>
<dbReference type="EMBL" id="JAUCGM010000999">
    <property type="protein sequence ID" value="MDM8563968.1"/>
    <property type="molecule type" value="Genomic_DNA"/>
</dbReference>
<accession>A0ABT7VWK5</accession>
<dbReference type="InterPro" id="IPR026289">
    <property type="entry name" value="SBP_TakP-like"/>
</dbReference>
<gene>
    <name evidence="2" type="ORF">QUF54_11510</name>
</gene>
<evidence type="ECO:0000313" key="2">
    <source>
        <dbReference type="EMBL" id="MDM8563968.1"/>
    </source>
</evidence>
<protein>
    <submittedName>
        <fullName evidence="2">TRAP transporter substrate-binding protein</fullName>
    </submittedName>
</protein>
<proteinExistence type="predicted"/>
<name>A0ABT7VWK5_9GAMM</name>
<reference evidence="2" key="1">
    <citation type="submission" date="2023-06" db="EMBL/GenBank/DDBJ databases">
        <title>Uncultivated large filamentous bacteria from sulfidic sediments reveal new species and different genomic features in energy metabolism and defense.</title>
        <authorList>
            <person name="Fonseca A."/>
        </authorList>
    </citation>
    <scope>NUCLEOTIDE SEQUENCE</scope>
    <source>
        <strain evidence="2">HSG4</strain>
    </source>
</reference>
<sequence>MQFNKTPETTTSTTSAPPTKTFNWKMVTTWPPNLPIFQIGVENLAKEIEIMSGGRLKIQVYAGGELIPPLQTFDAVSQGTVEMGHGAAYYWAGKLPAAQFMTSVPFGMTAKGMNAWLYYGGGLELWRALYKPFNLIPFPAGNSGVQMGGWFNKKIESVDDLKGLKMRIPGLGGKVLAKAGGIPKLLAAGELYTALERGNIDATEWAGPFHDKRLGLYRAAQYYYYPGWHEPGSTLELIVNSQAWAELPEDLQKIVEVATQAMNQKMYAEFEALNIKALQELKEKHQVEVLAFPPQVLKTLKRLTVETLDEKAAEEASFKEV</sequence>
<dbReference type="CDD" id="cd13604">
    <property type="entry name" value="PBP2_TRAP_ketoacid_lactate_like"/>
    <property type="match status" value="1"/>
</dbReference>
<feature type="non-terminal residue" evidence="2">
    <location>
        <position position="321"/>
    </location>
</feature>
<dbReference type="InterPro" id="IPR018389">
    <property type="entry name" value="DctP_fam"/>
</dbReference>
<dbReference type="Pfam" id="PF03480">
    <property type="entry name" value="DctP"/>
    <property type="match status" value="1"/>
</dbReference>
<organism evidence="2 3">
    <name type="scientific">Candidatus Marithioploca araucensis</name>
    <dbReference type="NCBI Taxonomy" id="70273"/>
    <lineage>
        <taxon>Bacteria</taxon>
        <taxon>Pseudomonadati</taxon>
        <taxon>Pseudomonadota</taxon>
        <taxon>Gammaproteobacteria</taxon>
        <taxon>Thiotrichales</taxon>
        <taxon>Thiotrichaceae</taxon>
        <taxon>Candidatus Marithioploca</taxon>
    </lineage>
</organism>
<keyword evidence="3" id="KW-1185">Reference proteome</keyword>
<dbReference type="SUPFAM" id="SSF53850">
    <property type="entry name" value="Periplasmic binding protein-like II"/>
    <property type="match status" value="1"/>
</dbReference>